<dbReference type="PROSITE" id="PS01124">
    <property type="entry name" value="HTH_ARAC_FAMILY_2"/>
    <property type="match status" value="1"/>
</dbReference>
<evidence type="ECO:0000256" key="1">
    <source>
        <dbReference type="ARBA" id="ARBA00023015"/>
    </source>
</evidence>
<dbReference type="GO" id="GO:0003700">
    <property type="term" value="F:DNA-binding transcription factor activity"/>
    <property type="evidence" value="ECO:0007669"/>
    <property type="project" value="InterPro"/>
</dbReference>
<dbReference type="PROSITE" id="PS00041">
    <property type="entry name" value="HTH_ARAC_FAMILY_1"/>
    <property type="match status" value="1"/>
</dbReference>
<dbReference type="SUPFAM" id="SSF46689">
    <property type="entry name" value="Homeodomain-like"/>
    <property type="match status" value="1"/>
</dbReference>
<gene>
    <name evidence="5" type="ORF">SAMN04488695_101853</name>
</gene>
<accession>A0A1I4YY99</accession>
<evidence type="ECO:0000256" key="3">
    <source>
        <dbReference type="ARBA" id="ARBA00023163"/>
    </source>
</evidence>
<evidence type="ECO:0000313" key="5">
    <source>
        <dbReference type="EMBL" id="SFN43036.1"/>
    </source>
</evidence>
<dbReference type="InterPro" id="IPR018062">
    <property type="entry name" value="HTH_AraC-typ_CS"/>
</dbReference>
<dbReference type="AlphaFoldDB" id="A0A1I4YY99"/>
<keyword evidence="3" id="KW-0804">Transcription</keyword>
<protein>
    <submittedName>
        <fullName evidence="5">AraC-type DNA-binding protein</fullName>
    </submittedName>
</protein>
<dbReference type="Proteomes" id="UP000181899">
    <property type="component" value="Unassembled WGS sequence"/>
</dbReference>
<keyword evidence="6" id="KW-1185">Reference proteome</keyword>
<evidence type="ECO:0000313" key="6">
    <source>
        <dbReference type="Proteomes" id="UP000181899"/>
    </source>
</evidence>
<evidence type="ECO:0000259" key="4">
    <source>
        <dbReference type="PROSITE" id="PS01124"/>
    </source>
</evidence>
<dbReference type="Gene3D" id="1.10.10.60">
    <property type="entry name" value="Homeodomain-like"/>
    <property type="match status" value="2"/>
</dbReference>
<proteinExistence type="predicted"/>
<dbReference type="InterPro" id="IPR018060">
    <property type="entry name" value="HTH_AraC"/>
</dbReference>
<sequence length="280" mass="32891">MDQRNGDLCVCTLEEFLLENENMETYTERYLLLFNKCSDFSFMHDHQFFSLEEGDILLTKANTDIKISGSGEMEKRKASIVVYFKENFWRSLVERYPELKEVFEFPDGENCYVLRTPSATWQGLHSVAFMMYSEKVQHNICCSPAIEALFISTLVHLNRTLYFRKLKTVEKKDSAQLMKDMINYIQEHYVEDLSLQRMSEIFSVSKSKITHLFKEKHNLTFYQTVLQQRLVHAKNAILLGRNISEVAYESGFSDYATFYKAFVKTFKMSPKAMQMKSRTS</sequence>
<dbReference type="RefSeq" id="WP_242943508.1">
    <property type="nucleotide sequence ID" value="NZ_FOVK01000001.1"/>
</dbReference>
<dbReference type="Pfam" id="PF12833">
    <property type="entry name" value="HTH_18"/>
    <property type="match status" value="1"/>
</dbReference>
<reference evidence="5 6" key="1">
    <citation type="submission" date="2016-10" db="EMBL/GenBank/DDBJ databases">
        <authorList>
            <person name="de Groot N.N."/>
        </authorList>
    </citation>
    <scope>NUCLEOTIDE SEQUENCE [LARGE SCALE GENOMIC DNA]</scope>
    <source>
        <strain evidence="5 6">ML2</strain>
    </source>
</reference>
<evidence type="ECO:0000256" key="2">
    <source>
        <dbReference type="ARBA" id="ARBA00023125"/>
    </source>
</evidence>
<organism evidence="5 6">
    <name type="scientific">Proteiniclasticum ruminis</name>
    <dbReference type="NCBI Taxonomy" id="398199"/>
    <lineage>
        <taxon>Bacteria</taxon>
        <taxon>Bacillati</taxon>
        <taxon>Bacillota</taxon>
        <taxon>Clostridia</taxon>
        <taxon>Eubacteriales</taxon>
        <taxon>Clostridiaceae</taxon>
        <taxon>Proteiniclasticum</taxon>
    </lineage>
</organism>
<feature type="domain" description="HTH araC/xylS-type" evidence="4">
    <location>
        <begin position="179"/>
        <end position="276"/>
    </location>
</feature>
<keyword evidence="2 5" id="KW-0238">DNA-binding</keyword>
<name>A0A1I4YY99_9CLOT</name>
<dbReference type="SMART" id="SM00342">
    <property type="entry name" value="HTH_ARAC"/>
    <property type="match status" value="1"/>
</dbReference>
<dbReference type="PANTHER" id="PTHR43280:SF2">
    <property type="entry name" value="HTH-TYPE TRANSCRIPTIONAL REGULATOR EXSA"/>
    <property type="match status" value="1"/>
</dbReference>
<dbReference type="EMBL" id="FOVK01000001">
    <property type="protein sequence ID" value="SFN43036.1"/>
    <property type="molecule type" value="Genomic_DNA"/>
</dbReference>
<dbReference type="PANTHER" id="PTHR43280">
    <property type="entry name" value="ARAC-FAMILY TRANSCRIPTIONAL REGULATOR"/>
    <property type="match status" value="1"/>
</dbReference>
<keyword evidence="1" id="KW-0805">Transcription regulation</keyword>
<dbReference type="InterPro" id="IPR009057">
    <property type="entry name" value="Homeodomain-like_sf"/>
</dbReference>
<dbReference type="GO" id="GO:0043565">
    <property type="term" value="F:sequence-specific DNA binding"/>
    <property type="evidence" value="ECO:0007669"/>
    <property type="project" value="InterPro"/>
</dbReference>